<name>A0A316UGQ4_9BASI</name>
<dbReference type="RefSeq" id="XP_025359054.1">
    <property type="nucleotide sequence ID" value="XM_025507226.1"/>
</dbReference>
<evidence type="ECO:0000256" key="1">
    <source>
        <dbReference type="SAM" id="Phobius"/>
    </source>
</evidence>
<dbReference type="Proteomes" id="UP000245884">
    <property type="component" value="Unassembled WGS sequence"/>
</dbReference>
<dbReference type="AlphaFoldDB" id="A0A316UGQ4"/>
<evidence type="ECO:0000313" key="2">
    <source>
        <dbReference type="EMBL" id="PWN24442.1"/>
    </source>
</evidence>
<gene>
    <name evidence="2" type="ORF">BDZ90DRAFT_234998</name>
</gene>
<accession>A0A316UGQ4</accession>
<evidence type="ECO:0000313" key="3">
    <source>
        <dbReference type="Proteomes" id="UP000245884"/>
    </source>
</evidence>
<reference evidence="2 3" key="1">
    <citation type="journal article" date="2018" name="Mol. Biol. Evol.">
        <title>Broad Genomic Sampling Reveals a Smut Pathogenic Ancestry of the Fungal Clade Ustilaginomycotina.</title>
        <authorList>
            <person name="Kijpornyongpan T."/>
            <person name="Mondo S.J."/>
            <person name="Barry K."/>
            <person name="Sandor L."/>
            <person name="Lee J."/>
            <person name="Lipzen A."/>
            <person name="Pangilinan J."/>
            <person name="LaButti K."/>
            <person name="Hainaut M."/>
            <person name="Henrissat B."/>
            <person name="Grigoriev I.V."/>
            <person name="Spatafora J.W."/>
            <person name="Aime M.C."/>
        </authorList>
    </citation>
    <scope>NUCLEOTIDE SEQUENCE [LARGE SCALE GENOMIC DNA]</scope>
    <source>
        <strain evidence="2 3">MCA 5214</strain>
    </source>
</reference>
<keyword evidence="1" id="KW-1133">Transmembrane helix</keyword>
<sequence>MTSLCCQSGLAVCDGCRSLLTVFPLFPMNIAVVFLAVIFLNLTISSFPPTPHP</sequence>
<feature type="transmembrane region" description="Helical" evidence="1">
    <location>
        <begin position="28"/>
        <end position="47"/>
    </location>
</feature>
<organism evidence="2 3">
    <name type="scientific">Jaminaea rosea</name>
    <dbReference type="NCBI Taxonomy" id="1569628"/>
    <lineage>
        <taxon>Eukaryota</taxon>
        <taxon>Fungi</taxon>
        <taxon>Dikarya</taxon>
        <taxon>Basidiomycota</taxon>
        <taxon>Ustilaginomycotina</taxon>
        <taxon>Exobasidiomycetes</taxon>
        <taxon>Microstromatales</taxon>
        <taxon>Microstromatales incertae sedis</taxon>
        <taxon>Jaminaea</taxon>
    </lineage>
</organism>
<dbReference type="GeneID" id="37029049"/>
<protein>
    <submittedName>
        <fullName evidence="2">Uncharacterized protein</fullName>
    </submittedName>
</protein>
<keyword evidence="3" id="KW-1185">Reference proteome</keyword>
<proteinExistence type="predicted"/>
<keyword evidence="1" id="KW-0472">Membrane</keyword>
<dbReference type="EMBL" id="KZ819681">
    <property type="protein sequence ID" value="PWN24442.1"/>
    <property type="molecule type" value="Genomic_DNA"/>
</dbReference>
<keyword evidence="1" id="KW-0812">Transmembrane</keyword>